<feature type="region of interest" description="Disordered" evidence="1">
    <location>
        <begin position="47"/>
        <end position="82"/>
    </location>
</feature>
<dbReference type="AlphaFoldDB" id="A0A508WUC6"/>
<feature type="compositionally biased region" description="Basic and acidic residues" evidence="1">
    <location>
        <begin position="69"/>
        <end position="82"/>
    </location>
</feature>
<dbReference type="EMBL" id="CABFNB010000088">
    <property type="protein sequence ID" value="VTZ61052.1"/>
    <property type="molecule type" value="Genomic_DNA"/>
</dbReference>
<evidence type="ECO:0000313" key="2">
    <source>
        <dbReference type="EMBL" id="VTZ61052.1"/>
    </source>
</evidence>
<proteinExistence type="predicted"/>
<reference evidence="2" key="1">
    <citation type="submission" date="2019-06" db="EMBL/GenBank/DDBJ databases">
        <authorList>
            <person name="Le Quere A."/>
            <person name="Colella S."/>
        </authorList>
    </citation>
    <scope>NUCLEOTIDE SEQUENCE</scope>
    <source>
        <strain evidence="2">EmedicaeMD41</strain>
    </source>
</reference>
<gene>
    <name evidence="2" type="ORF">EMEDMD4_230054</name>
</gene>
<name>A0A508WUC6_9HYPH</name>
<feature type="compositionally biased region" description="Basic residues" evidence="1">
    <location>
        <begin position="1"/>
        <end position="15"/>
    </location>
</feature>
<feature type="region of interest" description="Disordered" evidence="1">
    <location>
        <begin position="1"/>
        <end position="26"/>
    </location>
</feature>
<sequence length="193" mass="22082">MGRIRHRSAHHHRRNQGRDEARAEGHPDRQVHLGMDAGVPLRCCSLQGHSSRQRRPSDRGSRRQAARNDALDRQEQAGRQGEELRSAFNEKKESRSALRLSVQELQRLHRIIAFHGIRHVRLALFLVIRGQCFFRHGEFLLRHLLAARIGDLTHVSLELRHACLVANHVGLREGRGNAGGGYRGCNQYFSQHL</sequence>
<feature type="compositionally biased region" description="Basic and acidic residues" evidence="1">
    <location>
        <begin position="16"/>
        <end position="26"/>
    </location>
</feature>
<accession>A0A508WUC6</accession>
<dbReference type="Proteomes" id="UP000507954">
    <property type="component" value="Unassembled WGS sequence"/>
</dbReference>
<protein>
    <submittedName>
        <fullName evidence="2">Uncharacterized protein</fullName>
    </submittedName>
</protein>
<evidence type="ECO:0000256" key="1">
    <source>
        <dbReference type="SAM" id="MobiDB-lite"/>
    </source>
</evidence>
<organism evidence="2">
    <name type="scientific">Sinorhizobium medicae</name>
    <dbReference type="NCBI Taxonomy" id="110321"/>
    <lineage>
        <taxon>Bacteria</taxon>
        <taxon>Pseudomonadati</taxon>
        <taxon>Pseudomonadota</taxon>
        <taxon>Alphaproteobacteria</taxon>
        <taxon>Hyphomicrobiales</taxon>
        <taxon>Rhizobiaceae</taxon>
        <taxon>Sinorhizobium/Ensifer group</taxon>
        <taxon>Sinorhizobium</taxon>
    </lineage>
</organism>